<evidence type="ECO:0008006" key="3">
    <source>
        <dbReference type="Google" id="ProtNLM"/>
    </source>
</evidence>
<proteinExistence type="predicted"/>
<keyword evidence="2" id="KW-1185">Reference proteome</keyword>
<sequence length="134" mass="14907">MLAGQYRALEDEWGYIDLVGGARYWGLNTDINVSLGTLFSVDGSDKESWVDPVIGLKGTYHLGERTYFTGWAMVGGFDVGSRFSSDLMGALGYKLTDQSALLLAYRRVEVDYTSSDFIFDATLQGPAIGWDYRF</sequence>
<name>A0ABU5P7F8_9PSED</name>
<dbReference type="EMBL" id="JAYEET010000023">
    <property type="protein sequence ID" value="MEA1605602.1"/>
    <property type="molecule type" value="Genomic_DNA"/>
</dbReference>
<dbReference type="Proteomes" id="UP001292571">
    <property type="component" value="Unassembled WGS sequence"/>
</dbReference>
<comment type="caution">
    <text evidence="1">The sequence shown here is derived from an EMBL/GenBank/DDBJ whole genome shotgun (WGS) entry which is preliminary data.</text>
</comment>
<evidence type="ECO:0000313" key="1">
    <source>
        <dbReference type="EMBL" id="MEA1605602.1"/>
    </source>
</evidence>
<gene>
    <name evidence="1" type="ORF">SOP97_07175</name>
</gene>
<accession>A0ABU5P7F8</accession>
<organism evidence="1 2">
    <name type="scientific">Pseudomonas spirodelae</name>
    <dbReference type="NCBI Taxonomy" id="3101751"/>
    <lineage>
        <taxon>Bacteria</taxon>
        <taxon>Pseudomonadati</taxon>
        <taxon>Pseudomonadota</taxon>
        <taxon>Gammaproteobacteria</taxon>
        <taxon>Pseudomonadales</taxon>
        <taxon>Pseudomonadaceae</taxon>
        <taxon>Pseudomonas</taxon>
    </lineage>
</organism>
<dbReference type="RefSeq" id="WP_322948770.1">
    <property type="nucleotide sequence ID" value="NZ_JAYEET010000023.1"/>
</dbReference>
<protein>
    <recommendedName>
        <fullName evidence="3">Outer membrane protein beta-barrel domain-containing protein</fullName>
    </recommendedName>
</protein>
<reference evidence="1 2" key="1">
    <citation type="submission" date="2023-12" db="EMBL/GenBank/DDBJ databases">
        <title>Pseudomonas sp. T5W1.</title>
        <authorList>
            <person name="Maltman C."/>
        </authorList>
    </citation>
    <scope>NUCLEOTIDE SEQUENCE [LARGE SCALE GENOMIC DNA]</scope>
    <source>
        <strain evidence="1 2">T5W1</strain>
    </source>
</reference>
<evidence type="ECO:0000313" key="2">
    <source>
        <dbReference type="Proteomes" id="UP001292571"/>
    </source>
</evidence>